<comment type="caution">
    <text evidence="4">The sequence shown here is derived from an EMBL/GenBank/DDBJ whole genome shotgun (WGS) entry which is preliminary data.</text>
</comment>
<dbReference type="SUPFAM" id="SSF48403">
    <property type="entry name" value="Ankyrin repeat"/>
    <property type="match status" value="1"/>
</dbReference>
<dbReference type="Pfam" id="PF12796">
    <property type="entry name" value="Ank_2"/>
    <property type="match status" value="2"/>
</dbReference>
<feature type="repeat" description="ANK" evidence="3">
    <location>
        <begin position="456"/>
        <end position="485"/>
    </location>
</feature>
<evidence type="ECO:0000313" key="4">
    <source>
        <dbReference type="EMBL" id="KAF7507673.1"/>
    </source>
</evidence>
<keyword evidence="2 3" id="KW-0040">ANK repeat</keyword>
<dbReference type="InterPro" id="IPR036770">
    <property type="entry name" value="Ankyrin_rpt-contain_sf"/>
</dbReference>
<feature type="repeat" description="ANK" evidence="3">
    <location>
        <begin position="321"/>
        <end position="353"/>
    </location>
</feature>
<keyword evidence="5" id="KW-1185">Reference proteome</keyword>
<evidence type="ECO:0000256" key="2">
    <source>
        <dbReference type="ARBA" id="ARBA00023043"/>
    </source>
</evidence>
<dbReference type="Proteomes" id="UP000606974">
    <property type="component" value="Unassembled WGS sequence"/>
</dbReference>
<sequence>MQAVLKSLPIDLHDLFARCFENIHDPCATRALILWVLFAERSLAPAELECALLFSNEVSYDSFRLLQGSVDDRGNYEQLGKRIKHLSKGLVEIQNVPIHPRNYRFTEKDKVQPRVQFIHESARDFLLQYNGLRMIDTTLGTSPIPRSHDFLARACMRYLKMKEFQWFRESSRFEYKKDTSRKIGGNEVNHLRETYPFSEYAVQFVFKHASEAEKGGIFPVHLNHSFGGNQGQVFLTWRHLDDMMNHVSFVAVQGPETALMHVVAEHGILSCLIDLLNEGVPVNLNGGRFSNVLIAASWAGNPKMVRILLDRGADITAFDKYHGNALQAAAAGGHMDVVQKLLDYGADINAQGGYYGNALQAAAAGGHMDVVRMLFDYGADINTQGGHYVNTLQAAATRGHMDMVQMLLDHGADINAQGGYLGNALQAAAAGGYMDMMRMLLDCGADINASGGLFGSALSAAAEEGHMDVVQMLLDHGADINAQGGHLGNALQAAATRGHMDMMRMLLDCGADINASGGPGGLYYNALQAAAQKGHMDVVQMLLDRGADINAQGDFWGNALQAAAAEGHPGVVRILLDRGADITVQGGYYGNALQAAASRGHQDVVKMLEDHSTKVSAEG</sequence>
<dbReference type="InterPro" id="IPR002110">
    <property type="entry name" value="Ankyrin_rpt"/>
</dbReference>
<keyword evidence="1" id="KW-0677">Repeat</keyword>
<feature type="repeat" description="ANK" evidence="3">
    <location>
        <begin position="486"/>
        <end position="518"/>
    </location>
</feature>
<organism evidence="4 5">
    <name type="scientific">Endocarpon pusillum</name>
    <dbReference type="NCBI Taxonomy" id="364733"/>
    <lineage>
        <taxon>Eukaryota</taxon>
        <taxon>Fungi</taxon>
        <taxon>Dikarya</taxon>
        <taxon>Ascomycota</taxon>
        <taxon>Pezizomycotina</taxon>
        <taxon>Eurotiomycetes</taxon>
        <taxon>Chaetothyriomycetidae</taxon>
        <taxon>Verrucariales</taxon>
        <taxon>Verrucariaceae</taxon>
        <taxon>Endocarpon</taxon>
    </lineage>
</organism>
<feature type="repeat" description="ANK" evidence="3">
    <location>
        <begin position="354"/>
        <end position="386"/>
    </location>
</feature>
<feature type="repeat" description="ANK" evidence="3">
    <location>
        <begin position="387"/>
        <end position="419"/>
    </location>
</feature>
<dbReference type="Pfam" id="PF13637">
    <property type="entry name" value="Ank_4"/>
    <property type="match status" value="2"/>
</dbReference>
<dbReference type="Pfam" id="PF00023">
    <property type="entry name" value="Ank"/>
    <property type="match status" value="1"/>
</dbReference>
<proteinExistence type="predicted"/>
<feature type="repeat" description="ANK" evidence="3">
    <location>
        <begin position="420"/>
        <end position="452"/>
    </location>
</feature>
<dbReference type="AlphaFoldDB" id="A0A8H7E4B7"/>
<protein>
    <submittedName>
        <fullName evidence="4">Uncharacterized protein</fullName>
    </submittedName>
</protein>
<dbReference type="SMART" id="SM00248">
    <property type="entry name" value="ANK"/>
    <property type="match status" value="10"/>
</dbReference>
<accession>A0A8H7E4B7</accession>
<dbReference type="PROSITE" id="PS50297">
    <property type="entry name" value="ANK_REP_REGION"/>
    <property type="match status" value="8"/>
</dbReference>
<evidence type="ECO:0000313" key="5">
    <source>
        <dbReference type="Proteomes" id="UP000606974"/>
    </source>
</evidence>
<dbReference type="GO" id="GO:0005737">
    <property type="term" value="C:cytoplasm"/>
    <property type="evidence" value="ECO:0007669"/>
    <property type="project" value="TreeGrafter"/>
</dbReference>
<feature type="repeat" description="ANK" evidence="3">
    <location>
        <begin position="558"/>
        <end position="587"/>
    </location>
</feature>
<dbReference type="PANTHER" id="PTHR24198:SF165">
    <property type="entry name" value="ANKYRIN REPEAT-CONTAINING PROTEIN-RELATED"/>
    <property type="match status" value="1"/>
</dbReference>
<gene>
    <name evidence="4" type="ORF">GJ744_010226</name>
</gene>
<evidence type="ECO:0000256" key="1">
    <source>
        <dbReference type="ARBA" id="ARBA00022737"/>
    </source>
</evidence>
<dbReference type="PROSITE" id="PS50088">
    <property type="entry name" value="ANK_REPEAT"/>
    <property type="match status" value="9"/>
</dbReference>
<dbReference type="OrthoDB" id="4772757at2759"/>
<dbReference type="Gene3D" id="1.25.40.20">
    <property type="entry name" value="Ankyrin repeat-containing domain"/>
    <property type="match status" value="3"/>
</dbReference>
<dbReference type="EMBL" id="JAACFV010000065">
    <property type="protein sequence ID" value="KAF7507673.1"/>
    <property type="molecule type" value="Genomic_DNA"/>
</dbReference>
<evidence type="ECO:0000256" key="3">
    <source>
        <dbReference type="PROSITE-ProRule" id="PRU00023"/>
    </source>
</evidence>
<name>A0A8H7E4B7_9EURO</name>
<feature type="repeat" description="ANK" evidence="3">
    <location>
        <begin position="522"/>
        <end position="554"/>
    </location>
</feature>
<feature type="repeat" description="ANK" evidence="3">
    <location>
        <begin position="288"/>
        <end position="320"/>
    </location>
</feature>
<reference evidence="4" key="1">
    <citation type="submission" date="2020-02" db="EMBL/GenBank/DDBJ databases">
        <authorList>
            <person name="Palmer J.M."/>
        </authorList>
    </citation>
    <scope>NUCLEOTIDE SEQUENCE</scope>
    <source>
        <strain evidence="4">EPUS1.4</strain>
        <tissue evidence="4">Thallus</tissue>
    </source>
</reference>
<dbReference type="PANTHER" id="PTHR24198">
    <property type="entry name" value="ANKYRIN REPEAT AND PROTEIN KINASE DOMAIN-CONTAINING PROTEIN"/>
    <property type="match status" value="1"/>
</dbReference>